<dbReference type="EMBL" id="JASBWV010000012">
    <property type="protein sequence ID" value="KAJ9123549.1"/>
    <property type="molecule type" value="Genomic_DNA"/>
</dbReference>
<evidence type="ECO:0000313" key="2">
    <source>
        <dbReference type="Proteomes" id="UP001234202"/>
    </source>
</evidence>
<gene>
    <name evidence="1" type="ORF">QFC24_003764</name>
</gene>
<evidence type="ECO:0000313" key="1">
    <source>
        <dbReference type="EMBL" id="KAJ9123549.1"/>
    </source>
</evidence>
<reference evidence="1" key="1">
    <citation type="submission" date="2023-04" db="EMBL/GenBank/DDBJ databases">
        <title>Draft Genome sequencing of Naganishia species isolated from polar environments using Oxford Nanopore Technology.</title>
        <authorList>
            <person name="Leo P."/>
            <person name="Venkateswaran K."/>
        </authorList>
    </citation>
    <scope>NUCLEOTIDE SEQUENCE</scope>
    <source>
        <strain evidence="1">DBVPG 5303</strain>
    </source>
</reference>
<dbReference type="Proteomes" id="UP001234202">
    <property type="component" value="Unassembled WGS sequence"/>
</dbReference>
<proteinExistence type="predicted"/>
<organism evidence="1 2">
    <name type="scientific">Naganishia onofrii</name>
    <dbReference type="NCBI Taxonomy" id="1851511"/>
    <lineage>
        <taxon>Eukaryota</taxon>
        <taxon>Fungi</taxon>
        <taxon>Dikarya</taxon>
        <taxon>Basidiomycota</taxon>
        <taxon>Agaricomycotina</taxon>
        <taxon>Tremellomycetes</taxon>
        <taxon>Filobasidiales</taxon>
        <taxon>Filobasidiaceae</taxon>
        <taxon>Naganishia</taxon>
    </lineage>
</organism>
<name>A0ACC2XHR3_9TREE</name>
<accession>A0ACC2XHR3</accession>
<sequence length="354" mass="38790">MSRIFGKLAKLIPFGKNRPVGYDLQGNRFYQQPNPNGGRPKRFVEYKDSYRDLSEYTARASLPDPSEVSSSKFASHETGLSFTRADPPTVDELQKDMQRQQRLRHDVQLIQERDDAESQNRKMLAGPTESANVTPQHGQASPQNAAPPTNMPPSVHEPSSFSTQKHGHPSVTYPFASPASSSVPAEQKMPSPHQVDPRSASDSDGMTYTPSNDPTAPADSNLRRLAQQQTELARKRMEIHKSPLSGFAPIDPSQSWQAGRVSSDAVKGDETRGDTDAETGYAAASSVTPRPRRRRGGTTTASEDQANQQGLPPAAEAQLFREGRVDATTKSEIQDVQAGTEDDVQRKLKELGAR</sequence>
<protein>
    <submittedName>
        <fullName evidence="1">Uncharacterized protein</fullName>
    </submittedName>
</protein>
<comment type="caution">
    <text evidence="1">The sequence shown here is derived from an EMBL/GenBank/DDBJ whole genome shotgun (WGS) entry which is preliminary data.</text>
</comment>
<keyword evidence="2" id="KW-1185">Reference proteome</keyword>